<sequence>MSLTKKAQHQPRIISTLFLTATVAFLLAIFVFLFPFQKKLEDLSIRSQGQVTHHAARSIQLAVSSLVAREWDSLVGFSTYVNTEDYDGMRVLTDAAMMASDGVTWAAVVDLDGTVLAGGLGVNEGTNVSTMAWFNQGLRRDTVQTVAARSATGEASIFISRPVRDRLGRVKGLAVYKLQGSWLEDFIQSSAERLDVDVTVLDNSAAPLFLREGDLDTHLSPLILSRAELGTNFESIVMKDGNRGSVSGVLPELIEGDMPDFGWSLVVQVPIAASIGTIGNVWTSMIWTAFFLFAAIGVLALVFALRYLKPLADLALEAAQIADGEEIYPSEATRSFEAEQLSNALARLQVRVQDTPKTSSR</sequence>
<keyword evidence="1" id="KW-1133">Transmembrane helix</keyword>
<evidence type="ECO:0000313" key="3">
    <source>
        <dbReference type="Proteomes" id="UP000756530"/>
    </source>
</evidence>
<reference evidence="2 3" key="1">
    <citation type="submission" date="2021-05" db="EMBL/GenBank/DDBJ databases">
        <title>Culturable bacteria isolated from Daya Bay.</title>
        <authorList>
            <person name="Zheng W."/>
            <person name="Yu S."/>
            <person name="Huang Y."/>
        </authorList>
    </citation>
    <scope>NUCLEOTIDE SEQUENCE [LARGE SCALE GENOMIC DNA]</scope>
    <source>
        <strain evidence="2 3">DP4N28-5</strain>
    </source>
</reference>
<protein>
    <submittedName>
        <fullName evidence="2">Cache domain-containing protein</fullName>
    </submittedName>
</protein>
<comment type="caution">
    <text evidence="2">The sequence shown here is derived from an EMBL/GenBank/DDBJ whole genome shotgun (WGS) entry which is preliminary data.</text>
</comment>
<dbReference type="Proteomes" id="UP000756530">
    <property type="component" value="Unassembled WGS sequence"/>
</dbReference>
<dbReference type="EMBL" id="JAHUZE010000002">
    <property type="protein sequence ID" value="MBV7379666.1"/>
    <property type="molecule type" value="Genomic_DNA"/>
</dbReference>
<keyword evidence="3" id="KW-1185">Reference proteome</keyword>
<keyword evidence="1" id="KW-0812">Transmembrane</keyword>
<evidence type="ECO:0000256" key="1">
    <source>
        <dbReference type="SAM" id="Phobius"/>
    </source>
</evidence>
<name>A0ABS6T546_9RHOB</name>
<feature type="transmembrane region" description="Helical" evidence="1">
    <location>
        <begin position="285"/>
        <end position="305"/>
    </location>
</feature>
<dbReference type="RefSeq" id="WP_218392777.1">
    <property type="nucleotide sequence ID" value="NZ_JAHUZE010000002.1"/>
</dbReference>
<feature type="transmembrane region" description="Helical" evidence="1">
    <location>
        <begin position="12"/>
        <end position="36"/>
    </location>
</feature>
<keyword evidence="1" id="KW-0472">Membrane</keyword>
<organism evidence="2 3">
    <name type="scientific">Maritimibacter dapengensis</name>
    <dbReference type="NCBI Taxonomy" id="2836868"/>
    <lineage>
        <taxon>Bacteria</taxon>
        <taxon>Pseudomonadati</taxon>
        <taxon>Pseudomonadota</taxon>
        <taxon>Alphaproteobacteria</taxon>
        <taxon>Rhodobacterales</taxon>
        <taxon>Roseobacteraceae</taxon>
        <taxon>Maritimibacter</taxon>
    </lineage>
</organism>
<gene>
    <name evidence="2" type="ORF">KJP28_12100</name>
</gene>
<evidence type="ECO:0000313" key="2">
    <source>
        <dbReference type="EMBL" id="MBV7379666.1"/>
    </source>
</evidence>
<proteinExistence type="predicted"/>
<accession>A0ABS6T546</accession>